<dbReference type="Proteomes" id="UP000615026">
    <property type="component" value="Unassembled WGS sequence"/>
</dbReference>
<gene>
    <name evidence="6" type="ORF">IQ260_20870</name>
</gene>
<dbReference type="SUPFAM" id="SSF51905">
    <property type="entry name" value="FAD/NAD(P)-binding domain"/>
    <property type="match status" value="1"/>
</dbReference>
<keyword evidence="7" id="KW-1185">Reference proteome</keyword>
<dbReference type="PRINTS" id="PR00757">
    <property type="entry name" value="AMINEOXDASEF"/>
</dbReference>
<evidence type="ECO:0000256" key="2">
    <source>
        <dbReference type="ARBA" id="ARBA00005995"/>
    </source>
</evidence>
<evidence type="ECO:0000313" key="7">
    <source>
        <dbReference type="Proteomes" id="UP000615026"/>
    </source>
</evidence>
<evidence type="ECO:0000256" key="1">
    <source>
        <dbReference type="ARBA" id="ARBA00001974"/>
    </source>
</evidence>
<dbReference type="PANTHER" id="PTHR43563:SF1">
    <property type="entry name" value="AMINE OXIDASE [FLAVIN-CONTAINING] B"/>
    <property type="match status" value="1"/>
</dbReference>
<dbReference type="RefSeq" id="WP_193995022.1">
    <property type="nucleotide sequence ID" value="NZ_JADEXP010000236.1"/>
</dbReference>
<dbReference type="Gene3D" id="1.10.405.10">
    <property type="entry name" value="Guanine Nucleotide Dissociation Inhibitor, domain 1"/>
    <property type="match status" value="1"/>
</dbReference>
<accession>A0A928ZX83</accession>
<dbReference type="PANTHER" id="PTHR43563">
    <property type="entry name" value="AMINE OXIDASE"/>
    <property type="match status" value="1"/>
</dbReference>
<dbReference type="EMBL" id="JADEXP010000236">
    <property type="protein sequence ID" value="MBE9069103.1"/>
    <property type="molecule type" value="Genomic_DNA"/>
</dbReference>
<evidence type="ECO:0000259" key="5">
    <source>
        <dbReference type="Pfam" id="PF01593"/>
    </source>
</evidence>
<comment type="caution">
    <text evidence="6">The sequence shown here is derived from an EMBL/GenBank/DDBJ whole genome shotgun (WGS) entry which is preliminary data.</text>
</comment>
<dbReference type="InterPro" id="IPR050703">
    <property type="entry name" value="Flavin_MAO"/>
</dbReference>
<dbReference type="GO" id="GO:0016491">
    <property type="term" value="F:oxidoreductase activity"/>
    <property type="evidence" value="ECO:0007669"/>
    <property type="project" value="UniProtKB-KW"/>
</dbReference>
<feature type="binding site" evidence="4">
    <location>
        <position position="239"/>
    </location>
    <ligand>
        <name>FAD</name>
        <dbReference type="ChEBI" id="CHEBI:57692"/>
    </ligand>
</feature>
<feature type="domain" description="Amine oxidase" evidence="5">
    <location>
        <begin position="19"/>
        <end position="451"/>
    </location>
</feature>
<protein>
    <submittedName>
        <fullName evidence="6">FAD-dependent oxidoreductase</fullName>
    </submittedName>
</protein>
<proteinExistence type="inferred from homology"/>
<dbReference type="Gene3D" id="3.90.660.10">
    <property type="match status" value="1"/>
</dbReference>
<dbReference type="AlphaFoldDB" id="A0A928ZX83"/>
<name>A0A928ZX83_LEPEC</name>
<comment type="similarity">
    <text evidence="2">Belongs to the flavin monoamine oxidase family.</text>
</comment>
<dbReference type="Gene3D" id="3.50.50.60">
    <property type="entry name" value="FAD/NAD(P)-binding domain"/>
    <property type="match status" value="1"/>
</dbReference>
<dbReference type="Pfam" id="PF01593">
    <property type="entry name" value="Amino_oxidase"/>
    <property type="match status" value="1"/>
</dbReference>
<dbReference type="InterPro" id="IPR036188">
    <property type="entry name" value="FAD/NAD-bd_sf"/>
</dbReference>
<comment type="cofactor">
    <cofactor evidence="1">
        <name>FAD</name>
        <dbReference type="ChEBI" id="CHEBI:57692"/>
    </cofactor>
</comment>
<sequence length="453" mass="49348">MNQTPEQTTFDTIIVGAGLSGLYAARVLSKAGQLVAVLEARDRVGGLTCSEYNEYLGEHIDLGGAWLADNHRRMHELVQEFNVPLIRQFVTGKEVAVDGETRHLGDVGSFPGRQAALPELQTVMAKLEGELAGLDIDAPWTHEKAQEFDAMTFAGWVNQNVETPALRALIAISTNAYFGVMPEEVSFLETLHLFKTCGDIIFMGDTHTGGQAAHMMGSQLVSEGLAATVNGVVSLSSPVRRIVQNDHGVTVECDETTWQGKQVICALPPVMINRLEFEPMLPAYRRAFHQRCPIGRYTKAILTYETPFWRGQGLSGIAASIDNSMTGIFDLGDTESKRGVISILFGGEPSIPLDNVTEAERDQIILDQVAIALGEPARHPVEMVVKQWVNEPWSQGGACSYMTPGTLTTIGDRLWEPCDRIYWAGTHLSKVWRGYMEGACASGEAAANAVLAA</sequence>
<feature type="binding site" evidence="4">
    <location>
        <position position="20"/>
    </location>
    <ligand>
        <name>FAD</name>
        <dbReference type="ChEBI" id="CHEBI:57692"/>
    </ligand>
</feature>
<organism evidence="6 7">
    <name type="scientific">Leptolyngbya cf. ectocarpi LEGE 11479</name>
    <dbReference type="NCBI Taxonomy" id="1828722"/>
    <lineage>
        <taxon>Bacteria</taxon>
        <taxon>Bacillati</taxon>
        <taxon>Cyanobacteriota</taxon>
        <taxon>Cyanophyceae</taxon>
        <taxon>Leptolyngbyales</taxon>
        <taxon>Leptolyngbyaceae</taxon>
        <taxon>Leptolyngbya group</taxon>
        <taxon>Leptolyngbya</taxon>
    </lineage>
</organism>
<reference evidence="6" key="1">
    <citation type="submission" date="2020-10" db="EMBL/GenBank/DDBJ databases">
        <authorList>
            <person name="Castelo-Branco R."/>
            <person name="Eusebio N."/>
            <person name="Adriana R."/>
            <person name="Vieira A."/>
            <person name="Brugerolle De Fraissinette N."/>
            <person name="Rezende De Castro R."/>
            <person name="Schneider M.P."/>
            <person name="Vasconcelos V."/>
            <person name="Leao P.N."/>
        </authorList>
    </citation>
    <scope>NUCLEOTIDE SEQUENCE</scope>
    <source>
        <strain evidence="6">LEGE 11479</strain>
    </source>
</reference>
<evidence type="ECO:0000256" key="3">
    <source>
        <dbReference type="ARBA" id="ARBA00023002"/>
    </source>
</evidence>
<dbReference type="InterPro" id="IPR001613">
    <property type="entry name" value="Flavin_amine_oxidase"/>
</dbReference>
<evidence type="ECO:0000256" key="4">
    <source>
        <dbReference type="PIRSR" id="PIRSR601613-1"/>
    </source>
</evidence>
<evidence type="ECO:0000313" key="6">
    <source>
        <dbReference type="EMBL" id="MBE9069103.1"/>
    </source>
</evidence>
<dbReference type="InterPro" id="IPR002937">
    <property type="entry name" value="Amino_oxidase"/>
</dbReference>
<dbReference type="SUPFAM" id="SSF54373">
    <property type="entry name" value="FAD-linked reductases, C-terminal domain"/>
    <property type="match status" value="1"/>
</dbReference>
<keyword evidence="3" id="KW-0560">Oxidoreductase</keyword>
<feature type="binding site" evidence="4">
    <location>
        <begin position="39"/>
        <end position="40"/>
    </location>
    <ligand>
        <name>FAD</name>
        <dbReference type="ChEBI" id="CHEBI:57692"/>
    </ligand>
</feature>